<organism evidence="2 3">
    <name type="scientific">Septoria linicola</name>
    <dbReference type="NCBI Taxonomy" id="215465"/>
    <lineage>
        <taxon>Eukaryota</taxon>
        <taxon>Fungi</taxon>
        <taxon>Dikarya</taxon>
        <taxon>Ascomycota</taxon>
        <taxon>Pezizomycotina</taxon>
        <taxon>Dothideomycetes</taxon>
        <taxon>Dothideomycetidae</taxon>
        <taxon>Mycosphaerellales</taxon>
        <taxon>Mycosphaerellaceae</taxon>
        <taxon>Septoria</taxon>
    </lineage>
</organism>
<evidence type="ECO:0000256" key="1">
    <source>
        <dbReference type="SAM" id="MobiDB-lite"/>
    </source>
</evidence>
<protein>
    <submittedName>
        <fullName evidence="2">Uncharacterized protein</fullName>
    </submittedName>
</protein>
<evidence type="ECO:0000313" key="3">
    <source>
        <dbReference type="Proteomes" id="UP001056384"/>
    </source>
</evidence>
<dbReference type="OrthoDB" id="5423564at2759"/>
<gene>
    <name evidence="2" type="ORF">Slin15195_G095930</name>
</gene>
<accession>A0A9Q9AWI8</accession>
<dbReference type="EMBL" id="CP099425">
    <property type="protein sequence ID" value="USW56274.1"/>
    <property type="molecule type" value="Genomic_DNA"/>
</dbReference>
<feature type="region of interest" description="Disordered" evidence="1">
    <location>
        <begin position="50"/>
        <end position="88"/>
    </location>
</feature>
<keyword evidence="3" id="KW-1185">Reference proteome</keyword>
<dbReference type="AlphaFoldDB" id="A0A9Q9AWI8"/>
<sequence>MYALDTLRARVNWTRSWLTTHRAETIEDDFQIIVHSDAQSRSGDVISLSSYDPATSCSESGYTSRTSAGLDSDHPRPHGPATDTESCSRTVFSNDRHDWNECAVCNPSYNVDTTEHPHEDHLAYATAGRPYENTFKDLRSASRARKRDLKHRQKYYNHRHIKRGQLNQSHLDTLGEGRLIFQSKLPHEAEVVIMNKKLLFTEAQKYPRPPTYHRRAHAKDRWPWTFSFTNRQKLRKYAHRNLEIALSERYDTWDVDERTKVLGYAHSLDTPAIYNDRWREFKRSDWCEVCNLHWSRCYALDVFEVDQIAQISFESDALVKGGWKLRWTEGGRDVDEIFGTNRGDAVLLHGKLDWDPRKDPEWFDDRDETDDDVMRALSSK</sequence>
<reference evidence="2" key="1">
    <citation type="submission" date="2022-06" db="EMBL/GenBank/DDBJ databases">
        <title>Complete genome sequences of two strains of the flax pathogen Septoria linicola.</title>
        <authorList>
            <person name="Lapalu N."/>
            <person name="Simon A."/>
            <person name="Demenou B."/>
            <person name="Paumier D."/>
            <person name="Guillot M.-P."/>
            <person name="Gout L."/>
            <person name="Valade R."/>
        </authorList>
    </citation>
    <scope>NUCLEOTIDE SEQUENCE</scope>
    <source>
        <strain evidence="2">SE15195</strain>
    </source>
</reference>
<name>A0A9Q9AWI8_9PEZI</name>
<feature type="compositionally biased region" description="Polar residues" evidence="1">
    <location>
        <begin position="50"/>
        <end position="69"/>
    </location>
</feature>
<proteinExistence type="predicted"/>
<dbReference type="Proteomes" id="UP001056384">
    <property type="component" value="Chromosome 8"/>
</dbReference>
<evidence type="ECO:0000313" key="2">
    <source>
        <dbReference type="EMBL" id="USW56274.1"/>
    </source>
</evidence>